<accession>A0A831YDF4</accession>
<gene>
    <name evidence="1" type="ORF">ENO34_03315</name>
</gene>
<dbReference type="Proteomes" id="UP000885621">
    <property type="component" value="Unassembled WGS sequence"/>
</dbReference>
<dbReference type="InterPro" id="IPR036134">
    <property type="entry name" value="Crypto/Photolyase_FAD-like_sf"/>
</dbReference>
<dbReference type="InterPro" id="IPR052219">
    <property type="entry name" value="Photolyase_Class-2"/>
</dbReference>
<dbReference type="GO" id="GO:0000719">
    <property type="term" value="P:photoreactive repair"/>
    <property type="evidence" value="ECO:0007669"/>
    <property type="project" value="TreeGrafter"/>
</dbReference>
<proteinExistence type="predicted"/>
<name>A0A831YDF4_9AQUI</name>
<dbReference type="PANTHER" id="PTHR10211">
    <property type="entry name" value="DEOXYRIBODIPYRIMIDINE PHOTOLYASE"/>
    <property type="match status" value="1"/>
</dbReference>
<comment type="caution">
    <text evidence="1">The sequence shown here is derived from an EMBL/GenBank/DDBJ whole genome shotgun (WGS) entry which is preliminary data.</text>
</comment>
<sequence length="58" mass="6927">KYALDGRDPNGYGGISWCFGSFDRPWQERKIFGKVRYMSDKSLAKKFDVKNYLRRFVK</sequence>
<dbReference type="SUPFAM" id="SSF48173">
    <property type="entry name" value="Cryptochrome/photolyase FAD-binding domain"/>
    <property type="match status" value="1"/>
</dbReference>
<dbReference type="Gene3D" id="1.10.579.10">
    <property type="entry name" value="DNA Cyclobutane Dipyrimidine Photolyase, subunit A, domain 3"/>
    <property type="match status" value="1"/>
</dbReference>
<dbReference type="PANTHER" id="PTHR10211:SF0">
    <property type="entry name" value="DEOXYRIBODIPYRIMIDINE PHOTO-LYASE"/>
    <property type="match status" value="1"/>
</dbReference>
<dbReference type="AlphaFoldDB" id="A0A831YDF4"/>
<evidence type="ECO:0000313" key="1">
    <source>
        <dbReference type="EMBL" id="HEV09414.1"/>
    </source>
</evidence>
<reference evidence="1" key="1">
    <citation type="journal article" date="2020" name="mSystems">
        <title>Genome- and Community-Level Interaction Insights into Carbon Utilization and Element Cycling Functions of Hydrothermarchaeota in Hydrothermal Sediment.</title>
        <authorList>
            <person name="Zhou Z."/>
            <person name="Liu Y."/>
            <person name="Xu W."/>
            <person name="Pan J."/>
            <person name="Luo Z.H."/>
            <person name="Li M."/>
        </authorList>
    </citation>
    <scope>NUCLEOTIDE SEQUENCE [LARGE SCALE GENOMIC DNA]</scope>
    <source>
        <strain evidence="1">SpSt-1257</strain>
    </source>
</reference>
<protein>
    <submittedName>
        <fullName evidence="1">Deoxyribodipyrimidine photolyase</fullName>
    </submittedName>
</protein>
<feature type="non-terminal residue" evidence="1">
    <location>
        <position position="1"/>
    </location>
</feature>
<dbReference type="EMBL" id="DSFC01000189">
    <property type="protein sequence ID" value="HEV09414.1"/>
    <property type="molecule type" value="Genomic_DNA"/>
</dbReference>
<dbReference type="GO" id="GO:0003904">
    <property type="term" value="F:deoxyribodipyrimidine photo-lyase activity"/>
    <property type="evidence" value="ECO:0007669"/>
    <property type="project" value="TreeGrafter"/>
</dbReference>
<organism evidence="1">
    <name type="scientific">Sulfurihydrogenibium azorense</name>
    <dbReference type="NCBI Taxonomy" id="309806"/>
    <lineage>
        <taxon>Bacteria</taxon>
        <taxon>Pseudomonadati</taxon>
        <taxon>Aquificota</taxon>
        <taxon>Aquificia</taxon>
        <taxon>Aquificales</taxon>
        <taxon>Hydrogenothermaceae</taxon>
        <taxon>Sulfurihydrogenibium</taxon>
    </lineage>
</organism>